<protein>
    <recommendedName>
        <fullName evidence="4">DUF2062 domain-containing protein</fullName>
    </recommendedName>
</protein>
<evidence type="ECO:0000313" key="3">
    <source>
        <dbReference type="Proteomes" id="UP000419144"/>
    </source>
</evidence>
<organism evidence="2 3">
    <name type="scientific">Leishmania tarentolae</name>
    <name type="common">Sauroleishmania tarentolae</name>
    <dbReference type="NCBI Taxonomy" id="5689"/>
    <lineage>
        <taxon>Eukaryota</taxon>
        <taxon>Discoba</taxon>
        <taxon>Euglenozoa</taxon>
        <taxon>Kinetoplastea</taxon>
        <taxon>Metakinetoplastina</taxon>
        <taxon>Trypanosomatida</taxon>
        <taxon>Trypanosomatidae</taxon>
        <taxon>Leishmaniinae</taxon>
        <taxon>Leishmania</taxon>
        <taxon>lizard Leishmania</taxon>
    </lineage>
</organism>
<feature type="transmembrane region" description="Helical" evidence="1">
    <location>
        <begin position="130"/>
        <end position="152"/>
    </location>
</feature>
<gene>
    <name evidence="2" type="ORF">LtaPh_2601700</name>
</gene>
<feature type="transmembrane region" description="Helical" evidence="1">
    <location>
        <begin position="34"/>
        <end position="64"/>
    </location>
</feature>
<keyword evidence="1" id="KW-0812">Transmembrane</keyword>
<evidence type="ECO:0008006" key="4">
    <source>
        <dbReference type="Google" id="ProtNLM"/>
    </source>
</evidence>
<keyword evidence="3" id="KW-1185">Reference proteome</keyword>
<name>A0A640KNY1_LEITA</name>
<feature type="transmembrane region" description="Helical" evidence="1">
    <location>
        <begin position="71"/>
        <end position="93"/>
    </location>
</feature>
<dbReference type="EMBL" id="BLBS01000035">
    <property type="protein sequence ID" value="GET89377.1"/>
    <property type="molecule type" value="Genomic_DNA"/>
</dbReference>
<dbReference type="AlphaFoldDB" id="A0A640KNY1"/>
<evidence type="ECO:0000256" key="1">
    <source>
        <dbReference type="SAM" id="Phobius"/>
    </source>
</evidence>
<keyword evidence="1" id="KW-1133">Transmembrane helix</keyword>
<reference evidence="2" key="1">
    <citation type="submission" date="2019-11" db="EMBL/GenBank/DDBJ databases">
        <title>Leishmania tarentolae CDS.</title>
        <authorList>
            <person name="Goto Y."/>
            <person name="Yamagishi J."/>
        </authorList>
    </citation>
    <scope>NUCLEOTIDE SEQUENCE [LARGE SCALE GENOMIC DNA]</scope>
    <source>
        <strain evidence="2">Parrot Tar II</strain>
    </source>
</reference>
<proteinExistence type="predicted"/>
<accession>A0A640KNY1</accession>
<comment type="caution">
    <text evidence="2">The sequence shown here is derived from an EMBL/GenBank/DDBJ whole genome shotgun (WGS) entry which is preliminary data.</text>
</comment>
<dbReference type="VEuPathDB" id="TriTrypDB:LtaPh_2601700"/>
<sequence>MQKSQVMRRFFEYMSHAFRERVVVPLSHLTWREVVVAVSVGILGGIFPVPFVTPFITLLVGYYIRCTTTEVVLASTINLFCTPLQLALLPSLARLAGFLLQADVETFTAHALHESLKVGKTVFLSSCGRMMLYATVGWLFVAIPTVIVLRSLQQCILHDHMHKEMTE</sequence>
<dbReference type="OrthoDB" id="1914153at2759"/>
<keyword evidence="1" id="KW-0472">Membrane</keyword>
<dbReference type="Proteomes" id="UP000419144">
    <property type="component" value="Unassembled WGS sequence"/>
</dbReference>
<evidence type="ECO:0000313" key="2">
    <source>
        <dbReference type="EMBL" id="GET89377.1"/>
    </source>
</evidence>